<dbReference type="GeneID" id="66730752"/>
<reference evidence="3 4" key="1">
    <citation type="submission" date="2014-07" db="EMBL/GenBank/DDBJ databases">
        <authorList>
            <person name="McCorrison J."/>
            <person name="Sanka R."/>
            <person name="Torralba M."/>
            <person name="Gillis M."/>
            <person name="Haft D.H."/>
            <person name="Methe B."/>
            <person name="Sutton G."/>
            <person name="Nelson K.E."/>
        </authorList>
    </citation>
    <scope>NUCLEOTIDE SEQUENCE [LARGE SCALE GENOMIC DNA]</scope>
    <source>
        <strain evidence="3 4">DNF00424</strain>
    </source>
</reference>
<feature type="coiled-coil region" evidence="1">
    <location>
        <begin position="34"/>
        <end position="61"/>
    </location>
</feature>
<proteinExistence type="predicted"/>
<dbReference type="EMBL" id="JRNJ01000035">
    <property type="protein sequence ID" value="KGF29163.1"/>
    <property type="molecule type" value="Genomic_DNA"/>
</dbReference>
<feature type="chain" id="PRO_5043901600" description="SlyB protein" evidence="2">
    <location>
        <begin position="22"/>
        <end position="138"/>
    </location>
</feature>
<feature type="coiled-coil region" evidence="1">
    <location>
        <begin position="98"/>
        <end position="132"/>
    </location>
</feature>
<evidence type="ECO:0000256" key="1">
    <source>
        <dbReference type="SAM" id="Coils"/>
    </source>
</evidence>
<dbReference type="RefSeq" id="WP_008822695.1">
    <property type="nucleotide sequence ID" value="NZ_JRNJ01000035.1"/>
</dbReference>
<organism evidence="3 4">
    <name type="scientific">Prevotella histicola JCM 15637 = DNF00424</name>
    <dbReference type="NCBI Taxonomy" id="1236504"/>
    <lineage>
        <taxon>Bacteria</taxon>
        <taxon>Pseudomonadati</taxon>
        <taxon>Bacteroidota</taxon>
        <taxon>Bacteroidia</taxon>
        <taxon>Bacteroidales</taxon>
        <taxon>Prevotellaceae</taxon>
        <taxon>Prevotella</taxon>
    </lineage>
</organism>
<evidence type="ECO:0000313" key="4">
    <source>
        <dbReference type="Proteomes" id="UP000029533"/>
    </source>
</evidence>
<accession>A0AAW3FGZ1</accession>
<comment type="caution">
    <text evidence="3">The sequence shown here is derived from an EMBL/GenBank/DDBJ whole genome shotgun (WGS) entry which is preliminary data.</text>
</comment>
<name>A0AAW3FGZ1_9BACT</name>
<evidence type="ECO:0008006" key="5">
    <source>
        <dbReference type="Google" id="ProtNLM"/>
    </source>
</evidence>
<protein>
    <recommendedName>
        <fullName evidence="5">SlyB protein</fullName>
    </recommendedName>
</protein>
<feature type="signal peptide" evidence="2">
    <location>
        <begin position="1"/>
        <end position="21"/>
    </location>
</feature>
<evidence type="ECO:0000313" key="3">
    <source>
        <dbReference type="EMBL" id="KGF29163.1"/>
    </source>
</evidence>
<gene>
    <name evidence="3" type="ORF">HMPREF2132_03350</name>
</gene>
<dbReference type="Proteomes" id="UP000029533">
    <property type="component" value="Unassembled WGS sequence"/>
</dbReference>
<keyword evidence="2" id="KW-0732">Signal</keyword>
<keyword evidence="1" id="KW-0175">Coiled coil</keyword>
<sequence>MRRLFLITIMTLITVCGFSQSNTTVNNLKDQQKVLDLTAKLNKMQLDYEKKKLECDALSNKAAGINADANTATTDFNAGDPASTVKDAKDTVKKLEATKDVNKKLAKSQKELSKMEKKIAKLQDKLDQLNKKVEIINK</sequence>
<dbReference type="AlphaFoldDB" id="A0AAW3FGZ1"/>
<evidence type="ECO:0000256" key="2">
    <source>
        <dbReference type="SAM" id="SignalP"/>
    </source>
</evidence>